<protein>
    <submittedName>
        <fullName evidence="2">Uncharacterized protein</fullName>
    </submittedName>
</protein>
<evidence type="ECO:0000256" key="1">
    <source>
        <dbReference type="SAM" id="MobiDB-lite"/>
    </source>
</evidence>
<name>A0A9X3IZQ1_9BACT</name>
<dbReference type="Proteomes" id="UP001150924">
    <property type="component" value="Unassembled WGS sequence"/>
</dbReference>
<organism evidence="2 3">
    <name type="scientific">Nannocystis pusilla</name>
    <dbReference type="NCBI Taxonomy" id="889268"/>
    <lineage>
        <taxon>Bacteria</taxon>
        <taxon>Pseudomonadati</taxon>
        <taxon>Myxococcota</taxon>
        <taxon>Polyangia</taxon>
        <taxon>Nannocystales</taxon>
        <taxon>Nannocystaceae</taxon>
        <taxon>Nannocystis</taxon>
    </lineage>
</organism>
<gene>
    <name evidence="2" type="ORF">OV079_25410</name>
</gene>
<evidence type="ECO:0000313" key="2">
    <source>
        <dbReference type="EMBL" id="MCY1008834.1"/>
    </source>
</evidence>
<accession>A0A9X3IZQ1</accession>
<proteinExistence type="predicted"/>
<keyword evidence="3" id="KW-1185">Reference proteome</keyword>
<feature type="compositionally biased region" description="Basic residues" evidence="1">
    <location>
        <begin position="394"/>
        <end position="407"/>
    </location>
</feature>
<dbReference type="AlphaFoldDB" id="A0A9X3IZQ1"/>
<dbReference type="EMBL" id="JAPNKE010000002">
    <property type="protein sequence ID" value="MCY1008834.1"/>
    <property type="molecule type" value="Genomic_DNA"/>
</dbReference>
<comment type="caution">
    <text evidence="2">The sequence shown here is derived from an EMBL/GenBank/DDBJ whole genome shotgun (WGS) entry which is preliminary data.</text>
</comment>
<reference evidence="2" key="1">
    <citation type="submission" date="2022-11" db="EMBL/GenBank/DDBJ databases">
        <title>Minimal conservation of predation-associated metabolite biosynthetic gene clusters underscores biosynthetic potential of Myxococcota including descriptions for ten novel species: Archangium lansinium sp. nov., Myxococcus landrumus sp. nov., Nannocystis bai.</title>
        <authorList>
            <person name="Ahearne A."/>
            <person name="Stevens C."/>
            <person name="Phillips K."/>
        </authorList>
    </citation>
    <scope>NUCLEOTIDE SEQUENCE</scope>
    <source>
        <strain evidence="2">Na p29</strain>
    </source>
</reference>
<feature type="region of interest" description="Disordered" evidence="1">
    <location>
        <begin position="391"/>
        <end position="418"/>
    </location>
</feature>
<evidence type="ECO:0000313" key="3">
    <source>
        <dbReference type="Proteomes" id="UP001150924"/>
    </source>
</evidence>
<sequence>MNSASGRPSCRAVSASRRWSWRALGRQGADDQGAAAVVQRLDAGRVVAAAELDQPRGVQAGQAGVDVGRVAEGPREQAGRQRGAGGGHQVERGAVARGEVVDPRLETCLEGQGLGGELGEVGVGELVDQRLEHVRVAAGLVGDRRGPRLGRQAGGDQEGARGRVGVALVEAADVEAGDVELGQHAQLQALELVADQRRAGPLGVVGDDQQQRRGVGRGQQLGQQAHAVGVAPVEVVEEQDQAAARGQGGEQALERGEGLAPRLLVGHAGAGALGQLAHRRDPLQHREHARELAGVGAEQRRELERLERAEVVGEGVDQTVERLERDGLVLVAAGREGDDVAARLEGAEEAVDEARLADAGLAAQVDAGGAAAGGGGEALVERVELGLATEQHRAAGHRRRRRQRRAAAPRQQLGPGGPLLGVAAQQLADQRRQVLRQAGAARRGRLLALLGEEDLRVAAGERQLAGERLVEHHADGVPVAGRGRELAGALLRRHVKRSARGRLVVVAAGDRGDQAEVEDDDAAARGDEHVRRLEVAVEQALLVQRGDAEHELADQRAQAAVAVGRAHEGAERRAQVDAADVLHRDEPQVALRVQLVQRDEVRVADLGHAAELVLEAVQLRGAHAEQRLHGDALARARVGRLVYGAHAAGAERAQDPVRADLAGQCGRRRRLRAGSLHDALFGRGAHRRRQREVRQDRRVRDWIATAIVSRRRSPAARGRPTSVRGCSGGACTCTGSFMAGEPLAG</sequence>